<gene>
    <name evidence="2" type="ORF">V5799_027459</name>
</gene>
<dbReference type="AlphaFoldDB" id="A0AAQ4DFP0"/>
<organism evidence="2 3">
    <name type="scientific">Amblyomma americanum</name>
    <name type="common">Lone star tick</name>
    <dbReference type="NCBI Taxonomy" id="6943"/>
    <lineage>
        <taxon>Eukaryota</taxon>
        <taxon>Metazoa</taxon>
        <taxon>Ecdysozoa</taxon>
        <taxon>Arthropoda</taxon>
        <taxon>Chelicerata</taxon>
        <taxon>Arachnida</taxon>
        <taxon>Acari</taxon>
        <taxon>Parasitiformes</taxon>
        <taxon>Ixodida</taxon>
        <taxon>Ixodoidea</taxon>
        <taxon>Ixodidae</taxon>
        <taxon>Amblyomminae</taxon>
        <taxon>Amblyomma</taxon>
    </lineage>
</organism>
<accession>A0AAQ4DFP0</accession>
<sequence length="125" mass="13882">MSCSVRTAKDPRRADTAPGEDQDPTPAAGTRLRTVATGGAGADPRPSHHFKKEEEDREEQLPVGQEKKLTYRGCVQRIRELQLLLNDLTGEQFVRRYLMLDVRTSYTNPDTDVKVLAAVLSALST</sequence>
<keyword evidence="3" id="KW-1185">Reference proteome</keyword>
<feature type="region of interest" description="Disordered" evidence="1">
    <location>
        <begin position="1"/>
        <end position="64"/>
    </location>
</feature>
<comment type="caution">
    <text evidence="2">The sequence shown here is derived from an EMBL/GenBank/DDBJ whole genome shotgun (WGS) entry which is preliminary data.</text>
</comment>
<proteinExistence type="predicted"/>
<dbReference type="Proteomes" id="UP001321473">
    <property type="component" value="Unassembled WGS sequence"/>
</dbReference>
<reference evidence="2 3" key="1">
    <citation type="journal article" date="2023" name="Arcadia Sci">
        <title>De novo assembly of a long-read Amblyomma americanum tick genome.</title>
        <authorList>
            <person name="Chou S."/>
            <person name="Poskanzer K.E."/>
            <person name="Rollins M."/>
            <person name="Thuy-Boun P.S."/>
        </authorList>
    </citation>
    <scope>NUCLEOTIDE SEQUENCE [LARGE SCALE GENOMIC DNA]</scope>
    <source>
        <strain evidence="2">F_SG_1</strain>
        <tissue evidence="2">Salivary glands</tissue>
    </source>
</reference>
<evidence type="ECO:0000313" key="2">
    <source>
        <dbReference type="EMBL" id="KAK8761280.1"/>
    </source>
</evidence>
<evidence type="ECO:0000313" key="3">
    <source>
        <dbReference type="Proteomes" id="UP001321473"/>
    </source>
</evidence>
<dbReference type="EMBL" id="JARKHS020031360">
    <property type="protein sequence ID" value="KAK8761280.1"/>
    <property type="molecule type" value="Genomic_DNA"/>
</dbReference>
<protein>
    <submittedName>
        <fullName evidence="2">Uncharacterized protein</fullName>
    </submittedName>
</protein>
<name>A0AAQ4DFP0_AMBAM</name>
<evidence type="ECO:0000256" key="1">
    <source>
        <dbReference type="SAM" id="MobiDB-lite"/>
    </source>
</evidence>